<dbReference type="EMBL" id="JAUMIS010000002">
    <property type="protein sequence ID" value="MDO3722577.1"/>
    <property type="molecule type" value="Genomic_DNA"/>
</dbReference>
<keyword evidence="2" id="KW-1185">Reference proteome</keyword>
<dbReference type="GO" id="GO:0016740">
    <property type="term" value="F:transferase activity"/>
    <property type="evidence" value="ECO:0007669"/>
    <property type="project" value="UniProtKB-KW"/>
</dbReference>
<comment type="caution">
    <text evidence="1">The sequence shown here is derived from an EMBL/GenBank/DDBJ whole genome shotgun (WGS) entry which is preliminary data.</text>
</comment>
<dbReference type="InterPro" id="IPR051135">
    <property type="entry name" value="Gal/GlcNAc/GalNAc_ST"/>
</dbReference>
<protein>
    <submittedName>
        <fullName evidence="1">Sulfotransferase</fullName>
        <ecNumber evidence="1">2.8.2.-</ecNumber>
    </submittedName>
</protein>
<dbReference type="SUPFAM" id="SSF52540">
    <property type="entry name" value="P-loop containing nucleoside triphosphate hydrolases"/>
    <property type="match status" value="1"/>
</dbReference>
<dbReference type="PANTHER" id="PTHR10704:SF44">
    <property type="entry name" value="LD35051P-RELATED"/>
    <property type="match status" value="1"/>
</dbReference>
<keyword evidence="1" id="KW-0808">Transferase</keyword>
<dbReference type="PANTHER" id="PTHR10704">
    <property type="entry name" value="CARBOHYDRATE SULFOTRANSFERASE"/>
    <property type="match status" value="1"/>
</dbReference>
<organism evidence="1 2">
    <name type="scientific">Marinobacter suaedae</name>
    <dbReference type="NCBI Taxonomy" id="3057675"/>
    <lineage>
        <taxon>Bacteria</taxon>
        <taxon>Pseudomonadati</taxon>
        <taxon>Pseudomonadota</taxon>
        <taxon>Gammaproteobacteria</taxon>
        <taxon>Pseudomonadales</taxon>
        <taxon>Marinobacteraceae</taxon>
        <taxon>Marinobacter</taxon>
    </lineage>
</organism>
<sequence>MSQTRTKAITQTKPAKTPTPFFVMGTQRSGTTLLTRALSAHPEVFVQNEINLHNVFGKNYNKEKLISEIEARVIDDANISVKDLFEQDKTKIWGLKDPQLTEHIEELRQFLQDTLFIVIVRDGRGVTNSYIENKWGLGTNPYTGAQRWKREVEQQEAFINEAPERFLYIRYEDLVYDLKSSMEKVCRHLGVDFHPNILQYDMQRSYYQKMRENIHTHRKPDPNLAEKWRKTLTPFEIGVIEMVAGDTLQRHGYELCGPEVNLNKRQILFYRLHQKIIGEIQLRYRWRRAEFINLIKKRHRKKNQQP</sequence>
<proteinExistence type="predicted"/>
<dbReference type="EC" id="2.8.2.-" evidence="1"/>
<name>A0ABT8W2W1_9GAMM</name>
<dbReference type="Proteomes" id="UP001168640">
    <property type="component" value="Unassembled WGS sequence"/>
</dbReference>
<evidence type="ECO:0000313" key="1">
    <source>
        <dbReference type="EMBL" id="MDO3722577.1"/>
    </source>
</evidence>
<reference evidence="1" key="1">
    <citation type="submission" date="2023-07" db="EMBL/GenBank/DDBJ databases">
        <title>Marinobacter sp. chi1 genome sequencing and assembly.</title>
        <authorList>
            <person name="Park S."/>
        </authorList>
    </citation>
    <scope>NUCLEOTIDE SEQUENCE</scope>
    <source>
        <strain evidence="1">Chi1</strain>
    </source>
</reference>
<evidence type="ECO:0000313" key="2">
    <source>
        <dbReference type="Proteomes" id="UP001168640"/>
    </source>
</evidence>
<dbReference type="RefSeq" id="WP_302910220.1">
    <property type="nucleotide sequence ID" value="NZ_JAUMIS010000002.1"/>
</dbReference>
<dbReference type="InterPro" id="IPR027417">
    <property type="entry name" value="P-loop_NTPase"/>
</dbReference>
<dbReference type="Gene3D" id="3.40.50.300">
    <property type="entry name" value="P-loop containing nucleotide triphosphate hydrolases"/>
    <property type="match status" value="1"/>
</dbReference>
<dbReference type="Pfam" id="PF13469">
    <property type="entry name" value="Sulfotransfer_3"/>
    <property type="match status" value="1"/>
</dbReference>
<gene>
    <name evidence="1" type="ORF">QVZ43_12690</name>
</gene>
<accession>A0ABT8W2W1</accession>